<dbReference type="EC" id="2.7.1.23" evidence="6"/>
<dbReference type="InterPro" id="IPR016064">
    <property type="entry name" value="NAD/diacylglycerol_kinase_sf"/>
</dbReference>
<feature type="binding site" evidence="6">
    <location>
        <begin position="64"/>
        <end position="65"/>
    </location>
    <ligand>
        <name>NAD(+)</name>
        <dbReference type="ChEBI" id="CHEBI:57540"/>
    </ligand>
</feature>
<accession>A0AAE3K096</accession>
<evidence type="ECO:0000313" key="7">
    <source>
        <dbReference type="EMBL" id="MCI5756136.1"/>
    </source>
</evidence>
<keyword evidence="6" id="KW-0963">Cytoplasm</keyword>
<keyword evidence="2 6" id="KW-0418">Kinase</keyword>
<dbReference type="GO" id="GO:0019674">
    <property type="term" value="P:NAD+ metabolic process"/>
    <property type="evidence" value="ECO:0007669"/>
    <property type="project" value="InterPro"/>
</dbReference>
<comment type="function">
    <text evidence="6">Involved in the regulation of the intracellular balance of NAD and NADP, and is a key enzyme in the biosynthesis of NADP. Catalyzes specifically the phosphorylation on 2'-hydroxyl of the adenosine moiety of NAD to yield NADP.</text>
</comment>
<evidence type="ECO:0000256" key="6">
    <source>
        <dbReference type="HAMAP-Rule" id="MF_00361"/>
    </source>
</evidence>
<protein>
    <recommendedName>
        <fullName evidence="6">NAD kinase</fullName>
        <ecNumber evidence="6">2.7.1.23</ecNumber>
    </recommendedName>
    <alternativeName>
        <fullName evidence="6">ATP-dependent NAD kinase</fullName>
    </alternativeName>
</protein>
<sequence>MKIEIIPNPVKDRGHICTERLLSLLSDCGCEVYMPQTAEVKSTAMISGEYCTGVPDMIIVLGGDGSIMRASHRAAALGVPILGINLGRVGYLAEIEPAEIELLRSVFENGYTVERRLMLDVRHIRGDRTVVSGIALNDAVVSHGNQPKFMESEIFCNGSSIGKCRSDGYIFSTPTGSTAYSLSAGGPVLDPSLRGMCLIPICPYSLTSRPIVVPDTTVAELRYISGGGAYLTVDGSGTDELLPGDTVRITASALTADFVRVKREHNRNFYRIFRDKMSDS</sequence>
<dbReference type="GO" id="GO:0051287">
    <property type="term" value="F:NAD binding"/>
    <property type="evidence" value="ECO:0007669"/>
    <property type="project" value="UniProtKB-ARBA"/>
</dbReference>
<comment type="subcellular location">
    <subcellularLocation>
        <location evidence="6">Cytoplasm</location>
    </subcellularLocation>
</comment>
<evidence type="ECO:0000256" key="2">
    <source>
        <dbReference type="ARBA" id="ARBA00022777"/>
    </source>
</evidence>
<feature type="binding site" evidence="6">
    <location>
        <position position="167"/>
    </location>
    <ligand>
        <name>NAD(+)</name>
        <dbReference type="ChEBI" id="CHEBI:57540"/>
    </ligand>
</feature>
<dbReference type="Pfam" id="PF01513">
    <property type="entry name" value="NAD_kinase"/>
    <property type="match status" value="1"/>
</dbReference>
<feature type="binding site" evidence="6">
    <location>
        <position position="69"/>
    </location>
    <ligand>
        <name>NAD(+)</name>
        <dbReference type="ChEBI" id="CHEBI:57540"/>
    </ligand>
</feature>
<keyword evidence="4 6" id="KW-0520">NAD</keyword>
<dbReference type="InterPro" id="IPR017438">
    <property type="entry name" value="ATP-NAD_kinase_N"/>
</dbReference>
<comment type="caution">
    <text evidence="7">The sequence shown here is derived from an EMBL/GenBank/DDBJ whole genome shotgun (WGS) entry which is preliminary data.</text>
</comment>
<comment type="similarity">
    <text evidence="6">Belongs to the NAD kinase family.</text>
</comment>
<dbReference type="PANTHER" id="PTHR20275">
    <property type="entry name" value="NAD KINASE"/>
    <property type="match status" value="1"/>
</dbReference>
<feature type="active site" description="Proton acceptor" evidence="6">
    <location>
        <position position="64"/>
    </location>
</feature>
<feature type="binding site" evidence="6">
    <location>
        <position position="148"/>
    </location>
    <ligand>
        <name>NAD(+)</name>
        <dbReference type="ChEBI" id="CHEBI:57540"/>
    </ligand>
</feature>
<dbReference type="GO" id="GO:0003951">
    <property type="term" value="F:NAD+ kinase activity"/>
    <property type="evidence" value="ECO:0007669"/>
    <property type="project" value="UniProtKB-UniRule"/>
</dbReference>
<feature type="binding site" evidence="6">
    <location>
        <position position="165"/>
    </location>
    <ligand>
        <name>NAD(+)</name>
        <dbReference type="ChEBI" id="CHEBI:57540"/>
    </ligand>
</feature>
<evidence type="ECO:0000313" key="8">
    <source>
        <dbReference type="Proteomes" id="UP001139365"/>
    </source>
</evidence>
<keyword evidence="6" id="KW-0067">ATP-binding</keyword>
<reference evidence="7 8" key="1">
    <citation type="submission" date="2022-03" db="EMBL/GenBank/DDBJ databases">
        <title>Metagenome-assembled genomes from swine fecal metagenomes.</title>
        <authorList>
            <person name="Holman D.B."/>
            <person name="Kommadath A."/>
        </authorList>
    </citation>
    <scope>NUCLEOTIDE SEQUENCE [LARGE SCALE GENOMIC DNA]</scope>
    <source>
        <strain evidence="7">SUG147</strain>
    </source>
</reference>
<dbReference type="Pfam" id="PF20143">
    <property type="entry name" value="NAD_kinase_C"/>
    <property type="match status" value="1"/>
</dbReference>
<comment type="catalytic activity">
    <reaction evidence="5 6">
        <text>NAD(+) + ATP = ADP + NADP(+) + H(+)</text>
        <dbReference type="Rhea" id="RHEA:18629"/>
        <dbReference type="ChEBI" id="CHEBI:15378"/>
        <dbReference type="ChEBI" id="CHEBI:30616"/>
        <dbReference type="ChEBI" id="CHEBI:57540"/>
        <dbReference type="ChEBI" id="CHEBI:58349"/>
        <dbReference type="ChEBI" id="CHEBI:456216"/>
        <dbReference type="EC" id="2.7.1.23"/>
    </reaction>
</comment>
<evidence type="ECO:0000256" key="5">
    <source>
        <dbReference type="ARBA" id="ARBA00047925"/>
    </source>
</evidence>
<gene>
    <name evidence="6" type="primary">nadK</name>
    <name evidence="7" type="ORF">MR241_07575</name>
</gene>
<keyword evidence="1 6" id="KW-0808">Transferase</keyword>
<dbReference type="Gene3D" id="3.40.50.10330">
    <property type="entry name" value="Probable inorganic polyphosphate/atp-NAD kinase, domain 1"/>
    <property type="match status" value="1"/>
</dbReference>
<proteinExistence type="inferred from homology"/>
<dbReference type="GO" id="GO:0006741">
    <property type="term" value="P:NADP+ biosynthetic process"/>
    <property type="evidence" value="ECO:0007669"/>
    <property type="project" value="UniProtKB-UniRule"/>
</dbReference>
<keyword evidence="3 6" id="KW-0521">NADP</keyword>
<evidence type="ECO:0000256" key="1">
    <source>
        <dbReference type="ARBA" id="ARBA00022679"/>
    </source>
</evidence>
<dbReference type="GO" id="GO:0005524">
    <property type="term" value="F:ATP binding"/>
    <property type="evidence" value="ECO:0007669"/>
    <property type="project" value="UniProtKB-KW"/>
</dbReference>
<keyword evidence="6" id="KW-0547">Nucleotide-binding</keyword>
<dbReference type="HAMAP" id="MF_00361">
    <property type="entry name" value="NAD_kinase"/>
    <property type="match status" value="1"/>
</dbReference>
<dbReference type="InterPro" id="IPR017437">
    <property type="entry name" value="ATP-NAD_kinase_PpnK-typ_C"/>
</dbReference>
<name>A0AAE3K096_9BACT</name>
<evidence type="ECO:0000256" key="3">
    <source>
        <dbReference type="ARBA" id="ARBA00022857"/>
    </source>
</evidence>
<comment type="caution">
    <text evidence="6">Lacks conserved residue(s) required for the propagation of feature annotation.</text>
</comment>
<dbReference type="GO" id="GO:0005737">
    <property type="term" value="C:cytoplasm"/>
    <property type="evidence" value="ECO:0007669"/>
    <property type="project" value="UniProtKB-SubCell"/>
</dbReference>
<dbReference type="Proteomes" id="UP001139365">
    <property type="component" value="Unassembled WGS sequence"/>
</dbReference>
<feature type="binding site" evidence="6">
    <location>
        <begin position="137"/>
        <end position="138"/>
    </location>
    <ligand>
        <name>NAD(+)</name>
        <dbReference type="ChEBI" id="CHEBI:57540"/>
    </ligand>
</feature>
<evidence type="ECO:0000256" key="4">
    <source>
        <dbReference type="ARBA" id="ARBA00023027"/>
    </source>
</evidence>
<dbReference type="InterPro" id="IPR002504">
    <property type="entry name" value="NADK"/>
</dbReference>
<feature type="binding site" evidence="6">
    <location>
        <begin position="178"/>
        <end position="183"/>
    </location>
    <ligand>
        <name>NAD(+)</name>
        <dbReference type="ChEBI" id="CHEBI:57540"/>
    </ligand>
</feature>
<dbReference type="Gene3D" id="2.60.200.30">
    <property type="entry name" value="Probable inorganic polyphosphate/atp-NAD kinase, domain 2"/>
    <property type="match status" value="1"/>
</dbReference>
<organism evidence="7 8">
    <name type="scientific">Candidatus Colimorpha enterica</name>
    <dbReference type="NCBI Taxonomy" id="3083063"/>
    <lineage>
        <taxon>Bacteria</taxon>
        <taxon>Pseudomonadati</taxon>
        <taxon>Bacteroidota</taxon>
        <taxon>Bacteroidia</taxon>
        <taxon>Bacteroidales</taxon>
        <taxon>Candidatus Colimorpha</taxon>
    </lineage>
</organism>
<dbReference type="GO" id="GO:0046872">
    <property type="term" value="F:metal ion binding"/>
    <property type="evidence" value="ECO:0007669"/>
    <property type="project" value="UniProtKB-UniRule"/>
</dbReference>
<dbReference type="PANTHER" id="PTHR20275:SF0">
    <property type="entry name" value="NAD KINASE"/>
    <property type="match status" value="1"/>
</dbReference>
<dbReference type="EMBL" id="JALEMU010000123">
    <property type="protein sequence ID" value="MCI5756136.1"/>
    <property type="molecule type" value="Genomic_DNA"/>
</dbReference>
<comment type="cofactor">
    <cofactor evidence="6">
        <name>a divalent metal cation</name>
        <dbReference type="ChEBI" id="CHEBI:60240"/>
    </cofactor>
</comment>
<dbReference type="SUPFAM" id="SSF111331">
    <property type="entry name" value="NAD kinase/diacylglycerol kinase-like"/>
    <property type="match status" value="1"/>
</dbReference>
<dbReference type="AlphaFoldDB" id="A0AAE3K096"/>